<protein>
    <submittedName>
        <fullName evidence="2">Uncharacterized protein</fullName>
    </submittedName>
</protein>
<dbReference type="AlphaFoldDB" id="A0A8H3X1T4"/>
<keyword evidence="3" id="KW-1185">Reference proteome</keyword>
<gene>
    <name evidence="2" type="ORF">F8M41_009648</name>
</gene>
<proteinExistence type="predicted"/>
<evidence type="ECO:0000313" key="2">
    <source>
        <dbReference type="EMBL" id="KAF0399867.1"/>
    </source>
</evidence>
<dbReference type="EMBL" id="WTPW01002051">
    <property type="protein sequence ID" value="KAF0399867.1"/>
    <property type="molecule type" value="Genomic_DNA"/>
</dbReference>
<sequence length="81" mass="9104">MILILNIIAELNDEGLTCDRQNGLLRLRHRFSSYEVITNSSQFDNASSKQFDNADSSQFDHESYDSDDSSDSLNLAADKIS</sequence>
<reference evidence="2 3" key="1">
    <citation type="journal article" date="2019" name="Environ. Microbiol.">
        <title>At the nexus of three kingdoms: the genome of the mycorrhizal fungus Gigaspora margarita provides insights into plant, endobacterial and fungal interactions.</title>
        <authorList>
            <person name="Venice F."/>
            <person name="Ghignone S."/>
            <person name="Salvioli di Fossalunga A."/>
            <person name="Amselem J."/>
            <person name="Novero M."/>
            <person name="Xianan X."/>
            <person name="Sedzielewska Toro K."/>
            <person name="Morin E."/>
            <person name="Lipzen A."/>
            <person name="Grigoriev I.V."/>
            <person name="Henrissat B."/>
            <person name="Martin F.M."/>
            <person name="Bonfante P."/>
        </authorList>
    </citation>
    <scope>NUCLEOTIDE SEQUENCE [LARGE SCALE GENOMIC DNA]</scope>
    <source>
        <strain evidence="2 3">BEG34</strain>
    </source>
</reference>
<name>A0A8H3X1T4_GIGMA</name>
<feature type="compositionally biased region" description="Polar residues" evidence="1">
    <location>
        <begin position="45"/>
        <end position="57"/>
    </location>
</feature>
<feature type="region of interest" description="Disordered" evidence="1">
    <location>
        <begin position="45"/>
        <end position="81"/>
    </location>
</feature>
<comment type="caution">
    <text evidence="2">The sequence shown here is derived from an EMBL/GenBank/DDBJ whole genome shotgun (WGS) entry which is preliminary data.</text>
</comment>
<dbReference type="Proteomes" id="UP000439903">
    <property type="component" value="Unassembled WGS sequence"/>
</dbReference>
<evidence type="ECO:0000256" key="1">
    <source>
        <dbReference type="SAM" id="MobiDB-lite"/>
    </source>
</evidence>
<evidence type="ECO:0000313" key="3">
    <source>
        <dbReference type="Proteomes" id="UP000439903"/>
    </source>
</evidence>
<organism evidence="2 3">
    <name type="scientific">Gigaspora margarita</name>
    <dbReference type="NCBI Taxonomy" id="4874"/>
    <lineage>
        <taxon>Eukaryota</taxon>
        <taxon>Fungi</taxon>
        <taxon>Fungi incertae sedis</taxon>
        <taxon>Mucoromycota</taxon>
        <taxon>Glomeromycotina</taxon>
        <taxon>Glomeromycetes</taxon>
        <taxon>Diversisporales</taxon>
        <taxon>Gigasporaceae</taxon>
        <taxon>Gigaspora</taxon>
    </lineage>
</organism>
<accession>A0A8H3X1T4</accession>